<comment type="catalytic activity">
    <reaction evidence="1">
        <text>Transfers a segment of a (1-&gt;4)-alpha-D-glucan chain to a primary hydroxy group in a similar glucan chain.</text>
        <dbReference type="EC" id="2.4.1.18"/>
    </reaction>
</comment>
<comment type="subcellular location">
    <subcellularLocation>
        <location evidence="2">Plastid</location>
        <location evidence="2">Amyloplast</location>
    </subcellularLocation>
</comment>
<dbReference type="GO" id="GO:0005978">
    <property type="term" value="P:glycogen biosynthetic process"/>
    <property type="evidence" value="ECO:0007669"/>
    <property type="project" value="InterPro"/>
</dbReference>
<evidence type="ECO:0000313" key="8">
    <source>
        <dbReference type="EMBL" id="KAH9301277.1"/>
    </source>
</evidence>
<evidence type="ECO:0000256" key="2">
    <source>
        <dbReference type="ARBA" id="ARBA00004602"/>
    </source>
</evidence>
<evidence type="ECO:0000259" key="7">
    <source>
        <dbReference type="SMART" id="SM00642"/>
    </source>
</evidence>
<organism evidence="8 9">
    <name type="scientific">Taxus chinensis</name>
    <name type="common">Chinese yew</name>
    <name type="synonym">Taxus wallichiana var. chinensis</name>
    <dbReference type="NCBI Taxonomy" id="29808"/>
    <lineage>
        <taxon>Eukaryota</taxon>
        <taxon>Viridiplantae</taxon>
        <taxon>Streptophyta</taxon>
        <taxon>Embryophyta</taxon>
        <taxon>Tracheophyta</taxon>
        <taxon>Spermatophyta</taxon>
        <taxon>Pinopsida</taxon>
        <taxon>Pinidae</taxon>
        <taxon>Conifers II</taxon>
        <taxon>Cupressales</taxon>
        <taxon>Taxaceae</taxon>
        <taxon>Taxus</taxon>
    </lineage>
</organism>
<dbReference type="SUPFAM" id="SSF51011">
    <property type="entry name" value="Glycosyl hydrolase domain"/>
    <property type="match status" value="1"/>
</dbReference>
<dbReference type="OMA" id="HWDPPPE"/>
<evidence type="ECO:0000313" key="9">
    <source>
        <dbReference type="Proteomes" id="UP000824469"/>
    </source>
</evidence>
<reference evidence="8 9" key="1">
    <citation type="journal article" date="2021" name="Nat. Plants">
        <title>The Taxus genome provides insights into paclitaxel biosynthesis.</title>
        <authorList>
            <person name="Xiong X."/>
            <person name="Gou J."/>
            <person name="Liao Q."/>
            <person name="Li Y."/>
            <person name="Zhou Q."/>
            <person name="Bi G."/>
            <person name="Li C."/>
            <person name="Du R."/>
            <person name="Wang X."/>
            <person name="Sun T."/>
            <person name="Guo L."/>
            <person name="Liang H."/>
            <person name="Lu P."/>
            <person name="Wu Y."/>
            <person name="Zhang Z."/>
            <person name="Ro D.K."/>
            <person name="Shang Y."/>
            <person name="Huang S."/>
            <person name="Yan J."/>
        </authorList>
    </citation>
    <scope>NUCLEOTIDE SEQUENCE [LARGE SCALE GENOMIC DNA]</scope>
    <source>
        <strain evidence="8">Ta-2019</strain>
    </source>
</reference>
<dbReference type="InterPro" id="IPR013780">
    <property type="entry name" value="Glyco_hydro_b"/>
</dbReference>
<evidence type="ECO:0000256" key="5">
    <source>
        <dbReference type="ARBA" id="ARBA00022679"/>
    </source>
</evidence>
<sequence length="792" mass="91573">HKALKNLKDTILKRDENLLELASAYEAMGLHRSPHFGVDFMEWAPGARSCSLIGDFNDWSQTENRAKEGHYGRDDYGYWRIFLEDKLRDGEEEEKYYFQEYNYVDDFDRGDKDVDIDALFQKMNDDYWEPGEDEFLNNDMAERFYKEMFGPNGPQTEEELDNIPDAETRYKAWKESQKHAPQSNLPPVDVIDDGTMYDSVHIVDDPVWRKRVRAKKPPLAYWEELRKGRKAWMKKYIPSIPHGCRVKVFFNTPEGPLERVPAWATYVLPDPGGKQASAIYWEPPPENVYVWKNKRPKLSSALRIYECHVGISGSEPKICSFIEFSQKVLPHIQSCGYNAIQLMGVQEHSDYASVGYRVTSIFAVSSRLGTPEDFKQLVDTAHGLGLLVFLDIVHSYAAQDEMVGLASFDGANDCYFHRGKRGHHKYWGTRMFKYGDYEVIRYLLSNLKWWVEEYQVDGFQFHSLSSMLYTHNGFFNFTGDLEEYCNQYVDSDALIYLILANEMLHQLNPSIITIAEDATYYPGLCEPITQGGLGFDLFVNTSIPEMWFWLLQNVPDHMWNMSTIVDTLMKNVQKTDKMLVYVENHSQSITGQRSFADILFGASQNGLSEEAVARGVSIYKMIRLITLSINGHAYLNFMGNEFGHPGKVELPNRRNDFSFTYACRQWNLLSDGRLHNQLLTFDQAMMKMEERERILDRRPAMIHQINDTAKVIVYMRGSLLFVFNFHPTNSYNGYEAGVEEAGEYQVVLDTDEAIYGGLGHLKSDENRKKTLRKKTDNFLNTLCLFLPKQSAQ</sequence>
<dbReference type="InterPro" id="IPR006048">
    <property type="entry name" value="A-amylase/branching_C"/>
</dbReference>
<evidence type="ECO:0000256" key="4">
    <source>
        <dbReference type="ARBA" id="ARBA00012541"/>
    </source>
</evidence>
<dbReference type="PANTHER" id="PTHR43651">
    <property type="entry name" value="1,4-ALPHA-GLUCAN-BRANCHING ENZYME"/>
    <property type="match status" value="1"/>
</dbReference>
<keyword evidence="6" id="KW-0035">Amyloplast</keyword>
<dbReference type="PIRSF" id="PIRSF000463">
    <property type="entry name" value="GlgB"/>
    <property type="match status" value="1"/>
</dbReference>
<dbReference type="InterPro" id="IPR006047">
    <property type="entry name" value="GH13_cat_dom"/>
</dbReference>
<feature type="non-terminal residue" evidence="8">
    <location>
        <position position="1"/>
    </location>
</feature>
<dbReference type="Gene3D" id="2.60.40.1180">
    <property type="entry name" value="Golgi alpha-mannosidase II"/>
    <property type="match status" value="1"/>
</dbReference>
<dbReference type="GO" id="GO:0003844">
    <property type="term" value="F:1,4-alpha-glucan branching enzyme activity"/>
    <property type="evidence" value="ECO:0007669"/>
    <property type="project" value="UniProtKB-EC"/>
</dbReference>
<feature type="domain" description="Glycosyl hydrolase family 13 catalytic" evidence="7">
    <location>
        <begin position="324"/>
        <end position="673"/>
    </location>
</feature>
<dbReference type="SUPFAM" id="SSF51445">
    <property type="entry name" value="(Trans)glycosidases"/>
    <property type="match status" value="1"/>
</dbReference>
<dbReference type="Pfam" id="PF02922">
    <property type="entry name" value="CBM_48"/>
    <property type="match status" value="1"/>
</dbReference>
<dbReference type="GO" id="GO:0004553">
    <property type="term" value="F:hydrolase activity, hydrolyzing O-glycosyl compounds"/>
    <property type="evidence" value="ECO:0007669"/>
    <property type="project" value="InterPro"/>
</dbReference>
<dbReference type="GO" id="GO:0009501">
    <property type="term" value="C:amyloplast"/>
    <property type="evidence" value="ECO:0007669"/>
    <property type="project" value="UniProtKB-SubCell"/>
</dbReference>
<gene>
    <name evidence="8" type="ORF">KI387_012860</name>
</gene>
<keyword evidence="6" id="KW-0934">Plastid</keyword>
<dbReference type="EC" id="2.4.1.18" evidence="4"/>
<comment type="caution">
    <text evidence="8">The sequence shown here is derived from an EMBL/GenBank/DDBJ whole genome shotgun (WGS) entry which is preliminary data.</text>
</comment>
<dbReference type="Pfam" id="PF02806">
    <property type="entry name" value="Alpha-amylase_C"/>
    <property type="match status" value="1"/>
</dbReference>
<evidence type="ECO:0000256" key="3">
    <source>
        <dbReference type="ARBA" id="ARBA00009000"/>
    </source>
</evidence>
<dbReference type="InterPro" id="IPR004193">
    <property type="entry name" value="Glyco_hydro_13_N"/>
</dbReference>
<dbReference type="InterPro" id="IPR013783">
    <property type="entry name" value="Ig-like_fold"/>
</dbReference>
<dbReference type="SUPFAM" id="SSF81296">
    <property type="entry name" value="E set domains"/>
    <property type="match status" value="1"/>
</dbReference>
<feature type="non-terminal residue" evidence="8">
    <location>
        <position position="792"/>
    </location>
</feature>
<dbReference type="EMBL" id="JAHRHJ020000009">
    <property type="protein sequence ID" value="KAH9301277.1"/>
    <property type="molecule type" value="Genomic_DNA"/>
</dbReference>
<dbReference type="InterPro" id="IPR037439">
    <property type="entry name" value="Branching_enzy"/>
</dbReference>
<dbReference type="Gene3D" id="2.60.40.10">
    <property type="entry name" value="Immunoglobulins"/>
    <property type="match status" value="2"/>
</dbReference>
<dbReference type="Proteomes" id="UP000824469">
    <property type="component" value="Unassembled WGS sequence"/>
</dbReference>
<dbReference type="SMART" id="SM00642">
    <property type="entry name" value="Aamy"/>
    <property type="match status" value="1"/>
</dbReference>
<dbReference type="AlphaFoldDB" id="A0AA38CJM5"/>
<protein>
    <recommendedName>
        <fullName evidence="4">1,4-alpha-glucan branching enzyme</fullName>
        <ecNumber evidence="4">2.4.1.18</ecNumber>
    </recommendedName>
</protein>
<dbReference type="PANTHER" id="PTHR43651:SF4">
    <property type="entry name" value="1,4-ALPHA-GLUCAN-BRANCHING ENZYME 3, CHLOROPLASTIC_AMYLOPLASTIC"/>
    <property type="match status" value="1"/>
</dbReference>
<name>A0AA38CJM5_TAXCH</name>
<dbReference type="Gene3D" id="3.20.20.80">
    <property type="entry name" value="Glycosidases"/>
    <property type="match status" value="1"/>
</dbReference>
<evidence type="ECO:0000256" key="1">
    <source>
        <dbReference type="ARBA" id="ARBA00000826"/>
    </source>
</evidence>
<dbReference type="FunFam" id="3.20.20.80:FF:000093">
    <property type="entry name" value="1,4-alpha-glucan-branching enzyme 3, chloroplastic/amyloplastic"/>
    <property type="match status" value="1"/>
</dbReference>
<dbReference type="GO" id="GO:0043169">
    <property type="term" value="F:cation binding"/>
    <property type="evidence" value="ECO:0007669"/>
    <property type="project" value="InterPro"/>
</dbReference>
<dbReference type="InterPro" id="IPR017853">
    <property type="entry name" value="GH"/>
</dbReference>
<keyword evidence="9" id="KW-1185">Reference proteome</keyword>
<dbReference type="InterPro" id="IPR014756">
    <property type="entry name" value="Ig_E-set"/>
</dbReference>
<proteinExistence type="inferred from homology"/>
<keyword evidence="5" id="KW-0808">Transferase</keyword>
<evidence type="ECO:0000256" key="6">
    <source>
        <dbReference type="ARBA" id="ARBA00023234"/>
    </source>
</evidence>
<comment type="similarity">
    <text evidence="3">Belongs to the glycosyl hydrolase 13 family. GlgB subfamily.</text>
</comment>
<accession>A0AA38CJM5</accession>